<organism evidence="1 2">
    <name type="scientific">Gimesia maris</name>
    <dbReference type="NCBI Taxonomy" id="122"/>
    <lineage>
        <taxon>Bacteria</taxon>
        <taxon>Pseudomonadati</taxon>
        <taxon>Planctomycetota</taxon>
        <taxon>Planctomycetia</taxon>
        <taxon>Planctomycetales</taxon>
        <taxon>Planctomycetaceae</taxon>
        <taxon>Gimesia</taxon>
    </lineage>
</organism>
<dbReference type="Proteomes" id="UP000322887">
    <property type="component" value="Chromosome"/>
</dbReference>
<protein>
    <submittedName>
        <fullName evidence="1">Uncharacterized protein</fullName>
    </submittedName>
</protein>
<evidence type="ECO:0000313" key="2">
    <source>
        <dbReference type="Proteomes" id="UP000322887"/>
    </source>
</evidence>
<evidence type="ECO:0000313" key="1">
    <source>
        <dbReference type="EMBL" id="QEG17746.1"/>
    </source>
</evidence>
<dbReference type="EMBL" id="CP042910">
    <property type="protein sequence ID" value="QEG17746.1"/>
    <property type="molecule type" value="Genomic_DNA"/>
</dbReference>
<name>A0ABX5YPT7_9PLAN</name>
<keyword evidence="2" id="KW-1185">Reference proteome</keyword>
<sequence>MIDFVEHNLFEKCLERSIDARNTLADSLLSIITSGFGESQ</sequence>
<reference evidence="1 2" key="1">
    <citation type="submission" date="2019-08" db="EMBL/GenBank/DDBJ databases">
        <title>Deep-cultivation of Planctomycetes and their phenomic and genomic characterization uncovers novel biology.</title>
        <authorList>
            <person name="Wiegand S."/>
            <person name="Jogler M."/>
            <person name="Boedeker C."/>
            <person name="Pinto D."/>
            <person name="Vollmers J."/>
            <person name="Rivas-Marin E."/>
            <person name="Kohn T."/>
            <person name="Peeters S.H."/>
            <person name="Heuer A."/>
            <person name="Rast P."/>
            <person name="Oberbeckmann S."/>
            <person name="Bunk B."/>
            <person name="Jeske O."/>
            <person name="Meyerdierks A."/>
            <person name="Storesund J.E."/>
            <person name="Kallscheuer N."/>
            <person name="Luecker S."/>
            <person name="Lage O.M."/>
            <person name="Pohl T."/>
            <person name="Merkel B.J."/>
            <person name="Hornburger P."/>
            <person name="Mueller R.-W."/>
            <person name="Bruemmer F."/>
            <person name="Labrenz M."/>
            <person name="Spormann A.M."/>
            <person name="Op den Camp H."/>
            <person name="Overmann J."/>
            <person name="Amann R."/>
            <person name="Jetten M.S.M."/>
            <person name="Mascher T."/>
            <person name="Medema M.H."/>
            <person name="Devos D.P."/>
            <person name="Kaster A.-K."/>
            <person name="Ovreas L."/>
            <person name="Rohde M."/>
            <person name="Galperin M.Y."/>
            <person name="Jogler C."/>
        </authorList>
    </citation>
    <scope>NUCLEOTIDE SEQUENCE [LARGE SCALE GENOMIC DNA]</scope>
    <source>
        <strain evidence="1 2">DSM 8797</strain>
    </source>
</reference>
<accession>A0ABX5YPT7</accession>
<gene>
    <name evidence="1" type="ORF">GmarT_36280</name>
</gene>
<proteinExistence type="predicted"/>